<feature type="region of interest" description="Disordered" evidence="1">
    <location>
        <begin position="113"/>
        <end position="137"/>
    </location>
</feature>
<keyword evidence="3" id="KW-1185">Reference proteome</keyword>
<comment type="caution">
    <text evidence="2">The sequence shown here is derived from an EMBL/GenBank/DDBJ whole genome shotgun (WGS) entry which is preliminary data.</text>
</comment>
<evidence type="ECO:0000313" key="2">
    <source>
        <dbReference type="EMBL" id="KAF9512598.1"/>
    </source>
</evidence>
<dbReference type="AlphaFoldDB" id="A0A9P6AV64"/>
<accession>A0A9P6AV64</accession>
<evidence type="ECO:0000256" key="1">
    <source>
        <dbReference type="SAM" id="MobiDB-lite"/>
    </source>
</evidence>
<sequence>MGASLWTEHRRLSPISLGEPWRDCTLCHRLTMPNTTLHVHSVRRSLQFNLATRMGFEINTERSERAPCSIQMRSSYRSRAGNHRHCRHQHYANFFDAGRQFTSSVQHVITRGSAWPRSPDRDIRGRSPRSRQGTRLTSCSYWIRRTPTRPASLPKRHIPN</sequence>
<organism evidence="2 3">
    <name type="scientific">Hydnum rufescens UP504</name>
    <dbReference type="NCBI Taxonomy" id="1448309"/>
    <lineage>
        <taxon>Eukaryota</taxon>
        <taxon>Fungi</taxon>
        <taxon>Dikarya</taxon>
        <taxon>Basidiomycota</taxon>
        <taxon>Agaricomycotina</taxon>
        <taxon>Agaricomycetes</taxon>
        <taxon>Cantharellales</taxon>
        <taxon>Hydnaceae</taxon>
        <taxon>Hydnum</taxon>
    </lineage>
</organism>
<reference evidence="2" key="1">
    <citation type="journal article" date="2020" name="Nat. Commun.">
        <title>Large-scale genome sequencing of mycorrhizal fungi provides insights into the early evolution of symbiotic traits.</title>
        <authorList>
            <person name="Miyauchi S."/>
            <person name="Kiss E."/>
            <person name="Kuo A."/>
            <person name="Drula E."/>
            <person name="Kohler A."/>
            <person name="Sanchez-Garcia M."/>
            <person name="Morin E."/>
            <person name="Andreopoulos B."/>
            <person name="Barry K.W."/>
            <person name="Bonito G."/>
            <person name="Buee M."/>
            <person name="Carver A."/>
            <person name="Chen C."/>
            <person name="Cichocki N."/>
            <person name="Clum A."/>
            <person name="Culley D."/>
            <person name="Crous P.W."/>
            <person name="Fauchery L."/>
            <person name="Girlanda M."/>
            <person name="Hayes R.D."/>
            <person name="Keri Z."/>
            <person name="LaButti K."/>
            <person name="Lipzen A."/>
            <person name="Lombard V."/>
            <person name="Magnuson J."/>
            <person name="Maillard F."/>
            <person name="Murat C."/>
            <person name="Nolan M."/>
            <person name="Ohm R.A."/>
            <person name="Pangilinan J."/>
            <person name="Pereira M.F."/>
            <person name="Perotto S."/>
            <person name="Peter M."/>
            <person name="Pfister S."/>
            <person name="Riley R."/>
            <person name="Sitrit Y."/>
            <person name="Stielow J.B."/>
            <person name="Szollosi G."/>
            <person name="Zifcakova L."/>
            <person name="Stursova M."/>
            <person name="Spatafora J.W."/>
            <person name="Tedersoo L."/>
            <person name="Vaario L.M."/>
            <person name="Yamada A."/>
            <person name="Yan M."/>
            <person name="Wang P."/>
            <person name="Xu J."/>
            <person name="Bruns T."/>
            <person name="Baldrian P."/>
            <person name="Vilgalys R."/>
            <person name="Dunand C."/>
            <person name="Henrissat B."/>
            <person name="Grigoriev I.V."/>
            <person name="Hibbett D."/>
            <person name="Nagy L.G."/>
            <person name="Martin F.M."/>
        </authorList>
    </citation>
    <scope>NUCLEOTIDE SEQUENCE</scope>
    <source>
        <strain evidence="2">UP504</strain>
    </source>
</reference>
<dbReference type="EMBL" id="MU128984">
    <property type="protein sequence ID" value="KAF9512598.1"/>
    <property type="molecule type" value="Genomic_DNA"/>
</dbReference>
<evidence type="ECO:0000313" key="3">
    <source>
        <dbReference type="Proteomes" id="UP000886523"/>
    </source>
</evidence>
<name>A0A9P6AV64_9AGAM</name>
<gene>
    <name evidence="2" type="ORF">BS47DRAFT_1046991</name>
</gene>
<protein>
    <submittedName>
        <fullName evidence="2">Uncharacterized protein</fullName>
    </submittedName>
</protein>
<dbReference type="Proteomes" id="UP000886523">
    <property type="component" value="Unassembled WGS sequence"/>
</dbReference>
<proteinExistence type="predicted"/>